<comment type="caution">
    <text evidence="4">The sequence shown here is derived from an EMBL/GenBank/DDBJ whole genome shotgun (WGS) entry which is preliminary data.</text>
</comment>
<dbReference type="EMBL" id="RSCD01000008">
    <property type="protein sequence ID" value="RSH91452.1"/>
    <property type="molecule type" value="Genomic_DNA"/>
</dbReference>
<protein>
    <submittedName>
        <fullName evidence="4">Uncharacterized protein</fullName>
    </submittedName>
</protein>
<dbReference type="Pfam" id="PF00025">
    <property type="entry name" value="Arf"/>
    <property type="match status" value="1"/>
</dbReference>
<evidence type="ECO:0000256" key="1">
    <source>
        <dbReference type="ARBA" id="ARBA00022741"/>
    </source>
</evidence>
<feature type="region of interest" description="Disordered" evidence="3">
    <location>
        <begin position="58"/>
        <end position="83"/>
    </location>
</feature>
<evidence type="ECO:0000313" key="4">
    <source>
        <dbReference type="EMBL" id="RSH91452.1"/>
    </source>
</evidence>
<dbReference type="InterPro" id="IPR006689">
    <property type="entry name" value="Small_GTPase_ARF/SAR"/>
</dbReference>
<reference evidence="4 5" key="1">
    <citation type="submission" date="2018-11" db="EMBL/GenBank/DDBJ databases">
        <title>Genome sequence of Saitozyma podzolica DSM 27192.</title>
        <authorList>
            <person name="Aliyu H."/>
            <person name="Gorte O."/>
            <person name="Ochsenreither K."/>
        </authorList>
    </citation>
    <scope>NUCLEOTIDE SEQUENCE [LARGE SCALE GENOMIC DNA]</scope>
    <source>
        <strain evidence="4 5">DSM 27192</strain>
    </source>
</reference>
<accession>A0A427YK29</accession>
<evidence type="ECO:0000256" key="3">
    <source>
        <dbReference type="SAM" id="MobiDB-lite"/>
    </source>
</evidence>
<evidence type="ECO:0000256" key="2">
    <source>
        <dbReference type="ARBA" id="ARBA00023134"/>
    </source>
</evidence>
<organism evidence="4 5">
    <name type="scientific">Saitozyma podzolica</name>
    <dbReference type="NCBI Taxonomy" id="1890683"/>
    <lineage>
        <taxon>Eukaryota</taxon>
        <taxon>Fungi</taxon>
        <taxon>Dikarya</taxon>
        <taxon>Basidiomycota</taxon>
        <taxon>Agaricomycotina</taxon>
        <taxon>Tremellomycetes</taxon>
        <taxon>Tremellales</taxon>
        <taxon>Trimorphomycetaceae</taxon>
        <taxon>Saitozyma</taxon>
    </lineage>
</organism>
<name>A0A427YK29_9TREE</name>
<dbReference type="Proteomes" id="UP000279259">
    <property type="component" value="Unassembled WGS sequence"/>
</dbReference>
<keyword evidence="5" id="KW-1185">Reference proteome</keyword>
<sequence>MGGQLSKALGKLFGNKEMRILMLGLDAAGKTSAWGDAVSLHPKIPNPASIAMRTMLPDPVQAQVEPERHDDPYSRVQRRDGYV</sequence>
<feature type="compositionally biased region" description="Basic and acidic residues" evidence="3">
    <location>
        <begin position="65"/>
        <end position="83"/>
    </location>
</feature>
<dbReference type="GO" id="GO:0003924">
    <property type="term" value="F:GTPase activity"/>
    <property type="evidence" value="ECO:0007669"/>
    <property type="project" value="InterPro"/>
</dbReference>
<gene>
    <name evidence="4" type="ORF">EHS25_009751</name>
</gene>
<keyword evidence="1" id="KW-0547">Nucleotide-binding</keyword>
<dbReference type="AlphaFoldDB" id="A0A427YK29"/>
<dbReference type="STRING" id="1890683.A0A427YK29"/>
<dbReference type="GO" id="GO:0005525">
    <property type="term" value="F:GTP binding"/>
    <property type="evidence" value="ECO:0007669"/>
    <property type="project" value="UniProtKB-KW"/>
</dbReference>
<dbReference type="OrthoDB" id="3193949at2759"/>
<keyword evidence="2" id="KW-0342">GTP-binding</keyword>
<proteinExistence type="predicted"/>
<evidence type="ECO:0000313" key="5">
    <source>
        <dbReference type="Proteomes" id="UP000279259"/>
    </source>
</evidence>